<organism evidence="4 5">
    <name type="scientific">Edaphobacter aggregans</name>
    <dbReference type="NCBI Taxonomy" id="570835"/>
    <lineage>
        <taxon>Bacteria</taxon>
        <taxon>Pseudomonadati</taxon>
        <taxon>Acidobacteriota</taxon>
        <taxon>Terriglobia</taxon>
        <taxon>Terriglobales</taxon>
        <taxon>Acidobacteriaceae</taxon>
        <taxon>Edaphobacter</taxon>
    </lineage>
</organism>
<dbReference type="Pfam" id="PF13628">
    <property type="entry name" value="DUF4142"/>
    <property type="match status" value="1"/>
</dbReference>
<dbReference type="Gene3D" id="1.20.1260.10">
    <property type="match status" value="1"/>
</dbReference>
<dbReference type="PANTHER" id="PTHR38593:SF1">
    <property type="entry name" value="BLR2558 PROTEIN"/>
    <property type="match status" value="1"/>
</dbReference>
<dbReference type="Proteomes" id="UP000269669">
    <property type="component" value="Unassembled WGS sequence"/>
</dbReference>
<reference evidence="4 5" key="1">
    <citation type="submission" date="2018-12" db="EMBL/GenBank/DDBJ databases">
        <title>Sequencing of bacterial isolates from soil warming experiment in Harvard Forest, Massachusetts, USA.</title>
        <authorList>
            <person name="Deangelis K."/>
        </authorList>
    </citation>
    <scope>NUCLEOTIDE SEQUENCE [LARGE SCALE GENOMIC DNA]</scope>
    <source>
        <strain evidence="4 5">EB153</strain>
    </source>
</reference>
<keyword evidence="2" id="KW-0732">Signal</keyword>
<sequence length="224" mass="23940">MKSHTVCVILLGAAMVVSPAALLAQADPMGPLPSQAQQPNRPGQSPTTLPSMQDSTGRPNDTAQEMKDKMFLRKAAEGGLGEVQLGKLAAVKANSQDVKDYGQKMVDDHTKLNNDMAPIAGSMGVMLPKKMAKDDQVEYDKLNGMSGDDFDKEYLVYMVKDHHEALREFRVEAVSTSDPELKAAVDNGASVIHLHLVTGAKLARAKGLTIPDHGSAKPAPPSNN</sequence>
<dbReference type="PANTHER" id="PTHR38593">
    <property type="entry name" value="BLR2558 PROTEIN"/>
    <property type="match status" value="1"/>
</dbReference>
<protein>
    <submittedName>
        <fullName evidence="4">Putative membrane protein</fullName>
    </submittedName>
</protein>
<proteinExistence type="predicted"/>
<evidence type="ECO:0000256" key="1">
    <source>
        <dbReference type="SAM" id="MobiDB-lite"/>
    </source>
</evidence>
<feature type="signal peptide" evidence="2">
    <location>
        <begin position="1"/>
        <end position="26"/>
    </location>
</feature>
<dbReference type="InterPro" id="IPR012347">
    <property type="entry name" value="Ferritin-like"/>
</dbReference>
<dbReference type="OrthoDB" id="9101320at2"/>
<feature type="compositionally biased region" description="Polar residues" evidence="1">
    <location>
        <begin position="34"/>
        <end position="62"/>
    </location>
</feature>
<dbReference type="RefSeq" id="WP_125484164.1">
    <property type="nucleotide sequence ID" value="NZ_RSDW01000001.1"/>
</dbReference>
<feature type="region of interest" description="Disordered" evidence="1">
    <location>
        <begin position="28"/>
        <end position="62"/>
    </location>
</feature>
<dbReference type="EMBL" id="RSDW01000001">
    <property type="protein sequence ID" value="RSL15424.1"/>
    <property type="molecule type" value="Genomic_DNA"/>
</dbReference>
<comment type="caution">
    <text evidence="4">The sequence shown here is derived from an EMBL/GenBank/DDBJ whole genome shotgun (WGS) entry which is preliminary data.</text>
</comment>
<feature type="chain" id="PRO_5019247979" evidence="2">
    <location>
        <begin position="27"/>
        <end position="224"/>
    </location>
</feature>
<accession>A0A428MF13</accession>
<dbReference type="AlphaFoldDB" id="A0A428MF13"/>
<feature type="domain" description="DUF4142" evidence="3">
    <location>
        <begin position="67"/>
        <end position="197"/>
    </location>
</feature>
<keyword evidence="5" id="KW-1185">Reference proteome</keyword>
<name>A0A428MF13_9BACT</name>
<dbReference type="InterPro" id="IPR025419">
    <property type="entry name" value="DUF4142"/>
</dbReference>
<gene>
    <name evidence="4" type="ORF">EDE15_0912</name>
</gene>
<evidence type="ECO:0000259" key="3">
    <source>
        <dbReference type="Pfam" id="PF13628"/>
    </source>
</evidence>
<evidence type="ECO:0000313" key="5">
    <source>
        <dbReference type="Proteomes" id="UP000269669"/>
    </source>
</evidence>
<evidence type="ECO:0000313" key="4">
    <source>
        <dbReference type="EMBL" id="RSL15424.1"/>
    </source>
</evidence>
<evidence type="ECO:0000256" key="2">
    <source>
        <dbReference type="SAM" id="SignalP"/>
    </source>
</evidence>